<feature type="domain" description="BHLH" evidence="7">
    <location>
        <begin position="12"/>
        <end position="64"/>
    </location>
</feature>
<sequence>MERRNPTVSSSSSRADRKTIERNRRNHMKSLFSELYSLVPHQSSRDVAPLPDQLDEAAKYIKRLQINVEKLREKKQNLLRIESLNSSMRSGMVMDSESSMPHIDIHQTGSALVVNFVNGWRSCYNYQSLFNKTIRALHEGGAEVINGSFSIVGDRIFSTIHSEVRDSALLSTEARISERLHKIFYTDNAELDYAY</sequence>
<dbReference type="Pfam" id="PF00010">
    <property type="entry name" value="HLH"/>
    <property type="match status" value="1"/>
</dbReference>
<dbReference type="AlphaFoldDB" id="A0A218Y1P6"/>
<evidence type="ECO:0000256" key="4">
    <source>
        <dbReference type="ARBA" id="ARBA00023242"/>
    </source>
</evidence>
<evidence type="ECO:0000256" key="5">
    <source>
        <dbReference type="SAM" id="Coils"/>
    </source>
</evidence>
<dbReference type="GO" id="GO:0000977">
    <property type="term" value="F:RNA polymerase II transcription regulatory region sequence-specific DNA binding"/>
    <property type="evidence" value="ECO:0007669"/>
    <property type="project" value="TreeGrafter"/>
</dbReference>
<dbReference type="RefSeq" id="XP_031393946.1">
    <property type="nucleotide sequence ID" value="XM_031538086.1"/>
</dbReference>
<feature type="coiled-coil region" evidence="5">
    <location>
        <begin position="54"/>
        <end position="81"/>
    </location>
</feature>
<dbReference type="Proteomes" id="UP000515151">
    <property type="component" value="Chromosome 4"/>
</dbReference>
<name>A0A218Y1P6_PUNGR</name>
<dbReference type="PANTHER" id="PTHR13935:SF90">
    <property type="entry name" value="TRANSCRIPTION FACTOR BHLH162"/>
    <property type="match status" value="1"/>
</dbReference>
<dbReference type="InterPro" id="IPR036638">
    <property type="entry name" value="HLH_DNA-bd_sf"/>
</dbReference>
<keyword evidence="2" id="KW-0805">Transcription regulation</keyword>
<dbReference type="OrthoDB" id="752507at2759"/>
<dbReference type="PANTHER" id="PTHR13935">
    <property type="entry name" value="ACHAETE-SCUTE TRANSCRIPTION FACTOR-RELATED"/>
    <property type="match status" value="1"/>
</dbReference>
<proteinExistence type="predicted"/>
<comment type="subcellular location">
    <subcellularLocation>
        <location evidence="1">Nucleus</location>
    </subcellularLocation>
</comment>
<dbReference type="GO" id="GO:0090575">
    <property type="term" value="C:RNA polymerase II transcription regulator complex"/>
    <property type="evidence" value="ECO:0007669"/>
    <property type="project" value="TreeGrafter"/>
</dbReference>
<dbReference type="GO" id="GO:0000981">
    <property type="term" value="F:DNA-binding transcription factor activity, RNA polymerase II-specific"/>
    <property type="evidence" value="ECO:0007669"/>
    <property type="project" value="TreeGrafter"/>
</dbReference>
<evidence type="ECO:0000256" key="6">
    <source>
        <dbReference type="SAM" id="MobiDB-lite"/>
    </source>
</evidence>
<dbReference type="Gene3D" id="4.10.280.10">
    <property type="entry name" value="Helix-loop-helix DNA-binding domain"/>
    <property type="match status" value="1"/>
</dbReference>
<evidence type="ECO:0000313" key="9">
    <source>
        <dbReference type="Proteomes" id="UP000197138"/>
    </source>
</evidence>
<evidence type="ECO:0000256" key="2">
    <source>
        <dbReference type="ARBA" id="ARBA00023015"/>
    </source>
</evidence>
<keyword evidence="3" id="KW-0804">Transcription</keyword>
<dbReference type="Proteomes" id="UP000197138">
    <property type="component" value="Unassembled WGS sequence"/>
</dbReference>
<dbReference type="SUPFAM" id="SSF47459">
    <property type="entry name" value="HLH, helix-loop-helix DNA-binding domain"/>
    <property type="match status" value="1"/>
</dbReference>
<reference evidence="11" key="4">
    <citation type="submission" date="2025-04" db="UniProtKB">
        <authorList>
            <consortium name="RefSeq"/>
        </authorList>
    </citation>
    <scope>IDENTIFICATION</scope>
    <source>
        <tissue evidence="11">Leaf</tissue>
    </source>
</reference>
<dbReference type="EMBL" id="MTKT01000299">
    <property type="protein sequence ID" value="OWM91225.1"/>
    <property type="molecule type" value="Genomic_DNA"/>
</dbReference>
<evidence type="ECO:0000313" key="11">
    <source>
        <dbReference type="RefSeq" id="XP_031393946.1"/>
    </source>
</evidence>
<dbReference type="PROSITE" id="PS50888">
    <property type="entry name" value="BHLH"/>
    <property type="match status" value="1"/>
</dbReference>
<keyword evidence="10" id="KW-1185">Reference proteome</keyword>
<protein>
    <submittedName>
        <fullName evidence="11">Transcription factor bHLH162-like</fullName>
    </submittedName>
</protein>
<feature type="compositionally biased region" description="Polar residues" evidence="6">
    <location>
        <begin position="1"/>
        <end position="13"/>
    </location>
</feature>
<evidence type="ECO:0000259" key="7">
    <source>
        <dbReference type="PROSITE" id="PS50888"/>
    </source>
</evidence>
<reference evidence="10" key="3">
    <citation type="journal article" date="2020" name="Plant Biotechnol. J.">
        <title>The pomegranate (Punica granatum L.) draft genome dissects genetic divergence between soft- and hard-seeded cultivars.</title>
        <authorList>
            <person name="Luo X."/>
            <person name="Li H."/>
            <person name="Wu Z."/>
            <person name="Yao W."/>
            <person name="Zhao P."/>
            <person name="Cao D."/>
            <person name="Yu H."/>
            <person name="Li K."/>
            <person name="Poudel K."/>
            <person name="Zhao D."/>
            <person name="Zhang F."/>
            <person name="Xia X."/>
            <person name="Chen L."/>
            <person name="Wang Q."/>
            <person name="Jing D."/>
            <person name="Cao S."/>
        </authorList>
    </citation>
    <scope>NUCLEOTIDE SEQUENCE [LARGE SCALE GENOMIC DNA]</scope>
</reference>
<keyword evidence="5" id="KW-0175">Coiled coil</keyword>
<evidence type="ECO:0000256" key="3">
    <source>
        <dbReference type="ARBA" id="ARBA00023163"/>
    </source>
</evidence>
<evidence type="ECO:0000313" key="10">
    <source>
        <dbReference type="Proteomes" id="UP000515151"/>
    </source>
</evidence>
<dbReference type="InterPro" id="IPR015660">
    <property type="entry name" value="MASH1/Ascl1a-like"/>
</dbReference>
<dbReference type="SMART" id="SM00353">
    <property type="entry name" value="HLH"/>
    <property type="match status" value="1"/>
</dbReference>
<evidence type="ECO:0000313" key="8">
    <source>
        <dbReference type="EMBL" id="OWM91225.1"/>
    </source>
</evidence>
<dbReference type="GO" id="GO:0046983">
    <property type="term" value="F:protein dimerization activity"/>
    <property type="evidence" value="ECO:0007669"/>
    <property type="project" value="InterPro"/>
</dbReference>
<evidence type="ECO:0000256" key="1">
    <source>
        <dbReference type="ARBA" id="ARBA00004123"/>
    </source>
</evidence>
<reference evidence="8" key="2">
    <citation type="submission" date="2017-06" db="EMBL/GenBank/DDBJ databases">
        <title>The pomegranate genome and the genomics of punicalagin biosynthesis.</title>
        <authorList>
            <person name="Xu C."/>
        </authorList>
    </citation>
    <scope>NUCLEOTIDE SEQUENCE [LARGE SCALE GENOMIC DNA]</scope>
    <source>
        <tissue evidence="8">Fresh leaf</tissue>
    </source>
</reference>
<gene>
    <name evidence="11" type="primary">LOC116205467</name>
    <name evidence="8" type="ORF">CDL15_Pgr000169</name>
</gene>
<keyword evidence="4" id="KW-0539">Nucleus</keyword>
<feature type="region of interest" description="Disordered" evidence="6">
    <location>
        <begin position="1"/>
        <end position="22"/>
    </location>
</feature>
<dbReference type="GeneID" id="116205467"/>
<dbReference type="InterPro" id="IPR011598">
    <property type="entry name" value="bHLH_dom"/>
</dbReference>
<organism evidence="8 9">
    <name type="scientific">Punica granatum</name>
    <name type="common">Pomegranate</name>
    <dbReference type="NCBI Taxonomy" id="22663"/>
    <lineage>
        <taxon>Eukaryota</taxon>
        <taxon>Viridiplantae</taxon>
        <taxon>Streptophyta</taxon>
        <taxon>Embryophyta</taxon>
        <taxon>Tracheophyta</taxon>
        <taxon>Spermatophyta</taxon>
        <taxon>Magnoliopsida</taxon>
        <taxon>eudicotyledons</taxon>
        <taxon>Gunneridae</taxon>
        <taxon>Pentapetalae</taxon>
        <taxon>rosids</taxon>
        <taxon>malvids</taxon>
        <taxon>Myrtales</taxon>
        <taxon>Lythraceae</taxon>
        <taxon>Punica</taxon>
    </lineage>
</organism>
<accession>A0A218Y1P6</accession>
<reference evidence="9" key="1">
    <citation type="journal article" date="2017" name="Plant J.">
        <title>The pomegranate (Punica granatum L.) genome and the genomics of punicalagin biosynthesis.</title>
        <authorList>
            <person name="Qin G."/>
            <person name="Xu C."/>
            <person name="Ming R."/>
            <person name="Tang H."/>
            <person name="Guyot R."/>
            <person name="Kramer E.M."/>
            <person name="Hu Y."/>
            <person name="Yi X."/>
            <person name="Qi Y."/>
            <person name="Xu X."/>
            <person name="Gao Z."/>
            <person name="Pan H."/>
            <person name="Jian J."/>
            <person name="Tian Y."/>
            <person name="Yue Z."/>
            <person name="Xu Y."/>
        </authorList>
    </citation>
    <scope>NUCLEOTIDE SEQUENCE [LARGE SCALE GENOMIC DNA]</scope>
    <source>
        <strain evidence="9">cv. Dabenzi</strain>
    </source>
</reference>